<reference evidence="2 3" key="1">
    <citation type="journal article" date="2015" name="Genome Announc.">
        <title>Genome Sequence of Borrelia chilensis VA1, a South American Member of the Lyme Borreliosis Group.</title>
        <authorList>
            <person name="Huang W."/>
            <person name="Ojaimi C."/>
            <person name="Fallon J.T."/>
            <person name="Travisany D."/>
            <person name="Maass A."/>
            <person name="Ivanova L."/>
            <person name="Tomova A."/>
            <person name="Gonzalez-Acuna D."/>
            <person name="Godfrey H.P."/>
            <person name="Cabello F.C."/>
        </authorList>
    </citation>
    <scope>NUCLEOTIDE SEQUENCE [LARGE SCALE GENOMIC DNA]</scope>
    <source>
        <strain evidence="2 3">VA1</strain>
    </source>
</reference>
<name>A0A0A7UXL9_9SPIR</name>
<dbReference type="EMBL" id="CP009910">
    <property type="protein sequence ID" value="AJA90133.1"/>
    <property type="molecule type" value="Genomic_DNA"/>
</dbReference>
<dbReference type="STRING" id="1245910.OY14_01510"/>
<accession>A0A0A7UXL9</accession>
<dbReference type="AlphaFoldDB" id="A0A0A7UXL9"/>
<keyword evidence="1" id="KW-0472">Membrane</keyword>
<dbReference type="KEGG" id="bchi:OY14_01510"/>
<evidence type="ECO:0000313" key="3">
    <source>
        <dbReference type="Proteomes" id="UP000030940"/>
    </source>
</evidence>
<organism evidence="2 3">
    <name type="scientific">Borreliella chilensis</name>
    <dbReference type="NCBI Taxonomy" id="1245910"/>
    <lineage>
        <taxon>Bacteria</taxon>
        <taxon>Pseudomonadati</taxon>
        <taxon>Spirochaetota</taxon>
        <taxon>Spirochaetia</taxon>
        <taxon>Spirochaetales</taxon>
        <taxon>Borreliaceae</taxon>
        <taxon>Borreliella</taxon>
    </lineage>
</organism>
<dbReference type="Proteomes" id="UP000030940">
    <property type="component" value="Chromosome"/>
</dbReference>
<gene>
    <name evidence="2" type="ORF">OY14_01510</name>
</gene>
<evidence type="ECO:0000256" key="1">
    <source>
        <dbReference type="SAM" id="Phobius"/>
    </source>
</evidence>
<sequence>MNSISKIEFKVYCILILILTIIVCFNIYLNFRYVVRLREFNYLDNEQESVIDDNLRLLTVIYELENINRIENFCSGDLNLEKKDNKDINIFVE</sequence>
<keyword evidence="3" id="KW-1185">Reference proteome</keyword>
<feature type="transmembrane region" description="Helical" evidence="1">
    <location>
        <begin position="12"/>
        <end position="31"/>
    </location>
</feature>
<dbReference type="HOGENOM" id="CLU_185859_0_0_12"/>
<proteinExistence type="predicted"/>
<protein>
    <submittedName>
        <fullName evidence="2">Uncharacterized protein</fullName>
    </submittedName>
</protein>
<evidence type="ECO:0000313" key="2">
    <source>
        <dbReference type="EMBL" id="AJA90133.1"/>
    </source>
</evidence>
<keyword evidence="1" id="KW-1133">Transmembrane helix</keyword>
<keyword evidence="1" id="KW-0812">Transmembrane</keyword>